<sequence length="1055" mass="114843">MLLPLFLALLVTSTHAAFIQFSNCLDAGILNSNPKQLQFVPYFFNARLNQSDPNKRLNITIYGNVTGQAVEGPYPLPNASSWTDPNSTFGKIVDISASNNRYSTLFQRFTFLSYGAASPAPSQFCLSTINESCPIGPSFNGTQSDPYSLSAFTVAQDLNSSYSFATIAATIRIRSGDSGAQDIACISANITPDLGSSVAGLIRYLPVAVLIFVGVATASAAIYSPWGSSDPFKWTTNYGRDQDLLRLVTPGFGDCLQYIQFVFLTGSLTLSYPGYYQPATSQLGWSSLAFNESLVSGGQGYDVLRDGIYNTNGTYGMTRMTQLIGLASQQDLWACMAVWLAVLCGTAIVFCSTAFFFRWLYFKLSNTSEEDRRNKAGPLIGGMLVRVIFNYFLLPFISISMFQLLLGPSSHFFLVIVAVIALFLVISIAFWILFIMVRTKPRAQLFDDLPTLLLYGSLYNTYNDERALFAIIPVVLTFMRGLAIGVIQATGIAQIIILAICEVVFILTVHGFRPFSSPTHMNVMHTIFATVRLATVLLMVAFMPSLGVNEGSKGWVGYMILLLHALVMVFGFFLNSIQTLIEVCARLAGAGGNDQNGAKRGALISYGWRQLRNRQPSRGVPRPGSMASDAHILSNDAESKHLNSGHRSRSYSANSRVLLGGNRTSMPSSIGEMATSPGVDSFMASSPTGQGPSTLGSLAGRRLSQTQADPYYRPPRARRPTLEAQNDSSGGKKRSSGEWGRRVPYDEWPDEEGEVGGGRDGLSPAFFRNQRSGSEVDIGEAVPRTDYAVREVDFYYGVTRGPALSSLPTRKRKTGPADPVGPVSNATTWFQRLVGGKKKDKGKGFEVVRSSRAPPPEVLSSDGPEEEGEEMQTSPPIHYPPYRDNPEGPQVAGAAEADIPEAGIPEAPKTKRRMPLDGPWDESESEEEEDGLHFPLARRPSSPPVLQPITRSSSINVGFLDRDGIMMTDQPPLPMVPRRSSRRNSSKDLSLPGSPPMLPGFQAVERPTSMGQVNHRLTGSSVAHGQAFGEGRSAEFVKDEQGYAAAGDDRRLDLD</sequence>
<dbReference type="GO" id="GO:0055085">
    <property type="term" value="P:transmembrane transport"/>
    <property type="evidence" value="ECO:0007669"/>
    <property type="project" value="TreeGrafter"/>
</dbReference>
<accession>A0A9P4IU73</accession>
<feature type="compositionally biased region" description="Acidic residues" evidence="7">
    <location>
        <begin position="919"/>
        <end position="930"/>
    </location>
</feature>
<evidence type="ECO:0000313" key="11">
    <source>
        <dbReference type="EMBL" id="KAF2149746.1"/>
    </source>
</evidence>
<feature type="compositionally biased region" description="Basic and acidic residues" evidence="7">
    <location>
        <begin position="735"/>
        <end position="745"/>
    </location>
</feature>
<evidence type="ECO:0000256" key="3">
    <source>
        <dbReference type="ARBA" id="ARBA00022692"/>
    </source>
</evidence>
<dbReference type="Pfam" id="PF14558">
    <property type="entry name" value="TRP_N"/>
    <property type="match status" value="1"/>
</dbReference>
<feature type="transmembrane region" description="Helical" evidence="8">
    <location>
        <begin position="412"/>
        <end position="437"/>
    </location>
</feature>
<dbReference type="EMBL" id="ML996090">
    <property type="protein sequence ID" value="KAF2149746.1"/>
    <property type="molecule type" value="Genomic_DNA"/>
</dbReference>
<organism evidence="11 12">
    <name type="scientific">Myriangium duriaei CBS 260.36</name>
    <dbReference type="NCBI Taxonomy" id="1168546"/>
    <lineage>
        <taxon>Eukaryota</taxon>
        <taxon>Fungi</taxon>
        <taxon>Dikarya</taxon>
        <taxon>Ascomycota</taxon>
        <taxon>Pezizomycotina</taxon>
        <taxon>Dothideomycetes</taxon>
        <taxon>Dothideomycetidae</taxon>
        <taxon>Myriangiales</taxon>
        <taxon>Myriangiaceae</taxon>
        <taxon>Myriangium</taxon>
    </lineage>
</organism>
<feature type="domain" description="ML-like" evidence="10">
    <location>
        <begin position="14"/>
        <end position="197"/>
    </location>
</feature>
<dbReference type="InterPro" id="IPR010308">
    <property type="entry name" value="TRP_C"/>
</dbReference>
<gene>
    <name evidence="11" type="ORF">K461DRAFT_229744</name>
</gene>
<protein>
    <recommendedName>
        <fullName evidence="10">ML-like domain-containing protein</fullName>
    </recommendedName>
</protein>
<feature type="region of interest" description="Disordered" evidence="7">
    <location>
        <begin position="640"/>
        <end position="764"/>
    </location>
</feature>
<keyword evidence="5 8" id="KW-1133">Transmembrane helix</keyword>
<dbReference type="PANTHER" id="PTHR31145">
    <property type="entry name" value="INTEGRAL MEMBRANE PROTEIN (AFU_ORTHOLOGUE AFUA_7G01610)"/>
    <property type="match status" value="1"/>
</dbReference>
<feature type="compositionally biased region" description="Polar residues" evidence="7">
    <location>
        <begin position="683"/>
        <end position="696"/>
    </location>
</feature>
<dbReference type="InterPro" id="IPR040241">
    <property type="entry name" value="TRP_Flc/Pkd2-like"/>
</dbReference>
<feature type="chain" id="PRO_5040287813" description="ML-like domain-containing protein" evidence="9">
    <location>
        <begin position="17"/>
        <end position="1055"/>
    </location>
</feature>
<dbReference type="PANTHER" id="PTHR31145:SF6">
    <property type="entry name" value="INTEGRAL MEMBRANE PROTEIN (AFU_ORTHOLOGUE AFUA_7G01610)"/>
    <property type="match status" value="1"/>
</dbReference>
<evidence type="ECO:0000259" key="10">
    <source>
        <dbReference type="SMART" id="SM01320"/>
    </source>
</evidence>
<comment type="caution">
    <text evidence="11">The sequence shown here is derived from an EMBL/GenBank/DDBJ whole genome shotgun (WGS) entry which is preliminary data.</text>
</comment>
<dbReference type="InterPro" id="IPR032800">
    <property type="entry name" value="TRP_N"/>
</dbReference>
<proteinExistence type="inferred from homology"/>
<feature type="transmembrane region" description="Helical" evidence="8">
    <location>
        <begin position="383"/>
        <end position="406"/>
    </location>
</feature>
<dbReference type="SMART" id="SM01320">
    <property type="entry name" value="TRP_N"/>
    <property type="match status" value="1"/>
</dbReference>
<evidence type="ECO:0000256" key="7">
    <source>
        <dbReference type="SAM" id="MobiDB-lite"/>
    </source>
</evidence>
<feature type="transmembrane region" description="Helical" evidence="8">
    <location>
        <begin position="524"/>
        <end position="543"/>
    </location>
</feature>
<feature type="signal peptide" evidence="9">
    <location>
        <begin position="1"/>
        <end position="16"/>
    </location>
</feature>
<evidence type="ECO:0000256" key="1">
    <source>
        <dbReference type="ARBA" id="ARBA00004141"/>
    </source>
</evidence>
<feature type="region of interest" description="Disordered" evidence="7">
    <location>
        <begin position="965"/>
        <end position="1003"/>
    </location>
</feature>
<feature type="transmembrane region" description="Helical" evidence="8">
    <location>
        <begin position="336"/>
        <end position="362"/>
    </location>
</feature>
<comment type="subcellular location">
    <subcellularLocation>
        <location evidence="1">Membrane</location>
        <topology evidence="1">Multi-pass membrane protein</topology>
    </subcellularLocation>
</comment>
<feature type="region of interest" description="Disordered" evidence="7">
    <location>
        <begin position="837"/>
        <end position="950"/>
    </location>
</feature>
<name>A0A9P4IU73_9PEZI</name>
<dbReference type="GO" id="GO:0016020">
    <property type="term" value="C:membrane"/>
    <property type="evidence" value="ECO:0007669"/>
    <property type="project" value="UniProtKB-SubCell"/>
</dbReference>
<evidence type="ECO:0000313" key="12">
    <source>
        <dbReference type="Proteomes" id="UP000799439"/>
    </source>
</evidence>
<dbReference type="OrthoDB" id="5312224at2759"/>
<keyword evidence="12" id="KW-1185">Reference proteome</keyword>
<evidence type="ECO:0000256" key="6">
    <source>
        <dbReference type="ARBA" id="ARBA00023136"/>
    </source>
</evidence>
<evidence type="ECO:0000256" key="8">
    <source>
        <dbReference type="SAM" id="Phobius"/>
    </source>
</evidence>
<feature type="transmembrane region" description="Helical" evidence="8">
    <location>
        <begin position="555"/>
        <end position="577"/>
    </location>
</feature>
<feature type="transmembrane region" description="Helical" evidence="8">
    <location>
        <begin position="492"/>
        <end position="512"/>
    </location>
</feature>
<comment type="similarity">
    <text evidence="2">Belongs to the transient receptor potential (TRP) ion channel family.</text>
</comment>
<feature type="region of interest" description="Disordered" evidence="7">
    <location>
        <begin position="1032"/>
        <end position="1055"/>
    </location>
</feature>
<reference evidence="11" key="1">
    <citation type="journal article" date="2020" name="Stud. Mycol.">
        <title>101 Dothideomycetes genomes: a test case for predicting lifestyles and emergence of pathogens.</title>
        <authorList>
            <person name="Haridas S."/>
            <person name="Albert R."/>
            <person name="Binder M."/>
            <person name="Bloem J."/>
            <person name="Labutti K."/>
            <person name="Salamov A."/>
            <person name="Andreopoulos B."/>
            <person name="Baker S."/>
            <person name="Barry K."/>
            <person name="Bills G."/>
            <person name="Bluhm B."/>
            <person name="Cannon C."/>
            <person name="Castanera R."/>
            <person name="Culley D."/>
            <person name="Daum C."/>
            <person name="Ezra D."/>
            <person name="Gonzalez J."/>
            <person name="Henrissat B."/>
            <person name="Kuo A."/>
            <person name="Liang C."/>
            <person name="Lipzen A."/>
            <person name="Lutzoni F."/>
            <person name="Magnuson J."/>
            <person name="Mondo S."/>
            <person name="Nolan M."/>
            <person name="Ohm R."/>
            <person name="Pangilinan J."/>
            <person name="Park H.-J."/>
            <person name="Ramirez L."/>
            <person name="Alfaro M."/>
            <person name="Sun H."/>
            <person name="Tritt A."/>
            <person name="Yoshinaga Y."/>
            <person name="Zwiers L.-H."/>
            <person name="Turgeon B."/>
            <person name="Goodwin S."/>
            <person name="Spatafora J."/>
            <person name="Crous P."/>
            <person name="Grigoriev I."/>
        </authorList>
    </citation>
    <scope>NUCLEOTIDE SEQUENCE</scope>
    <source>
        <strain evidence="11">CBS 260.36</strain>
    </source>
</reference>
<evidence type="ECO:0000256" key="4">
    <source>
        <dbReference type="ARBA" id="ARBA00022729"/>
    </source>
</evidence>
<evidence type="ECO:0000256" key="2">
    <source>
        <dbReference type="ARBA" id="ARBA00010642"/>
    </source>
</evidence>
<dbReference type="AlphaFoldDB" id="A0A9P4IU73"/>
<evidence type="ECO:0000256" key="5">
    <source>
        <dbReference type="ARBA" id="ARBA00022989"/>
    </source>
</evidence>
<dbReference type="Proteomes" id="UP000799439">
    <property type="component" value="Unassembled WGS sequence"/>
</dbReference>
<evidence type="ECO:0000256" key="9">
    <source>
        <dbReference type="SAM" id="SignalP"/>
    </source>
</evidence>
<keyword evidence="6 8" id="KW-0472">Membrane</keyword>
<keyword evidence="4 9" id="KW-0732">Signal</keyword>
<dbReference type="Pfam" id="PF06011">
    <property type="entry name" value="TRP"/>
    <property type="match status" value="1"/>
</dbReference>
<keyword evidence="3 8" id="KW-0812">Transmembrane</keyword>